<dbReference type="AlphaFoldDB" id="A0A938YGK6"/>
<proteinExistence type="predicted"/>
<name>A0A938YGK6_9ACTN</name>
<comment type="caution">
    <text evidence="1">The sequence shown here is derived from an EMBL/GenBank/DDBJ whole genome shotgun (WGS) entry which is preliminary data.</text>
</comment>
<evidence type="ECO:0000313" key="2">
    <source>
        <dbReference type="Proteomes" id="UP000663792"/>
    </source>
</evidence>
<protein>
    <submittedName>
        <fullName evidence="1">Uncharacterized protein</fullName>
    </submittedName>
</protein>
<keyword evidence="2" id="KW-1185">Reference proteome</keyword>
<evidence type="ECO:0000313" key="1">
    <source>
        <dbReference type="EMBL" id="MBM9467992.1"/>
    </source>
</evidence>
<gene>
    <name evidence="1" type="ORF">JL106_11945</name>
</gene>
<dbReference type="Proteomes" id="UP000663792">
    <property type="component" value="Unassembled WGS sequence"/>
</dbReference>
<dbReference type="EMBL" id="JAERWK010000015">
    <property type="protein sequence ID" value="MBM9467992.1"/>
    <property type="molecule type" value="Genomic_DNA"/>
</dbReference>
<accession>A0A938YGK6</accession>
<organism evidence="1 2">
    <name type="scientific">Nakamurella leprariae</name>
    <dbReference type="NCBI Taxonomy" id="2803911"/>
    <lineage>
        <taxon>Bacteria</taxon>
        <taxon>Bacillati</taxon>
        <taxon>Actinomycetota</taxon>
        <taxon>Actinomycetes</taxon>
        <taxon>Nakamurellales</taxon>
        <taxon>Nakamurellaceae</taxon>
        <taxon>Nakamurella</taxon>
    </lineage>
</organism>
<dbReference type="RefSeq" id="WP_205260946.1">
    <property type="nucleotide sequence ID" value="NZ_JAERWK010000015.1"/>
</dbReference>
<sequence>MLGAFLDTATEREFDAPLMALLATRGFTDIHFLHGQFEFGKDFVAKGYKEPYGDVGHGNRGDWLPHQFSLQSKAGDIGLGAWQAVRLQLDSARLTSLAHPGFDANLPRTGVLITTGRLKGGAPVEAQNFREQERAAGRPDVEVWDRETLLDWLIDAPEAALAGAREGQLLTVIGAIDGRQVSVRDLERYSRSWLPPIAGSLEAATAPTEERRLGESRALVEAAVLANRLRTSGRLDLAAYIALDLLRASWVYAINDGQSPSTPSAHARAALRMFTSLSSELLSSIEPALTNPANLLSAIHMSPLSPSSYAVACSRFIELIGLVALLSDVDDQFDAELVRRAQLAIKQLISFQPGTSHPVSDGFAVSLLAPTLALARIEKSEAIGFIERVAVWLCDRYDARMAGIGLSPANEAPIDEITHLLGGPYSDGPQKRSGSYIASVLLDLCVTINPRGATFADLLNDFSAVGIAPEFRRADERLSHWRPDGAGVRFYSNMVYTGSVSEGEAVAVHHGDIAPIPAWHALAMASVVRDRHYFSVLHSLL</sequence>
<reference evidence="1" key="1">
    <citation type="submission" date="2021-01" db="EMBL/GenBank/DDBJ databases">
        <title>YIM 132084 draft genome.</title>
        <authorList>
            <person name="An D."/>
        </authorList>
    </citation>
    <scope>NUCLEOTIDE SEQUENCE</scope>
    <source>
        <strain evidence="1">YIM 132084</strain>
    </source>
</reference>